<dbReference type="RefSeq" id="WP_189415454.1">
    <property type="nucleotide sequence ID" value="NZ_BMYZ01000001.1"/>
</dbReference>
<keyword evidence="1" id="KW-0175">Coiled coil</keyword>
<sequence>MIFLSLIAVLGIMYWSPNSASVLQRDGWFIWLLNRVRALPAASSFPLLPMIIAFVLPLLAVMVCIWAIVHFLSANFLFFLYVPVLLYSLGRGDFLAELNNYIEIANRGDSVAASKWIDDLCGHAANDISASAVGDWKSLHAQALKVISYRGFERAFAVLFWFVIAGAVGALLYRLSAIYREQTVPHSNEAALADKWLWLIEFPAVRLMGLTWAFVGNFDSCPLRDSLLDVENSSMTILNNSLRGALGAPTDLYVKPVVVVDAEATPAEVAEAAEELAEAEQEAEENAQEIIEDLVGITLSPQAEPAYSFALVKSSVPLYSRSLLFWVGAIAFATLFI</sequence>
<comment type="caution">
    <text evidence="3">The sequence shown here is derived from an EMBL/GenBank/DDBJ whole genome shotgun (WGS) entry which is preliminary data.</text>
</comment>
<dbReference type="EMBL" id="BMYZ01000001">
    <property type="protein sequence ID" value="GGY62990.1"/>
    <property type="molecule type" value="Genomic_DNA"/>
</dbReference>
<protein>
    <recommendedName>
        <fullName evidence="5">Transcriptional regulator</fullName>
    </recommendedName>
</protein>
<keyword evidence="2" id="KW-1133">Transmembrane helix</keyword>
<feature type="transmembrane region" description="Helical" evidence="2">
    <location>
        <begin position="44"/>
        <end position="65"/>
    </location>
</feature>
<proteinExistence type="predicted"/>
<evidence type="ECO:0000256" key="2">
    <source>
        <dbReference type="SAM" id="Phobius"/>
    </source>
</evidence>
<reference evidence="4" key="1">
    <citation type="journal article" date="2019" name="Int. J. Syst. Evol. Microbiol.">
        <title>The Global Catalogue of Microorganisms (GCM) 10K type strain sequencing project: providing services to taxonomists for standard genome sequencing and annotation.</title>
        <authorList>
            <consortium name="The Broad Institute Genomics Platform"/>
            <consortium name="The Broad Institute Genome Sequencing Center for Infectious Disease"/>
            <person name="Wu L."/>
            <person name="Ma J."/>
        </authorList>
    </citation>
    <scope>NUCLEOTIDE SEQUENCE [LARGE SCALE GENOMIC DNA]</scope>
    <source>
        <strain evidence="4">KCTC 32239</strain>
    </source>
</reference>
<feature type="transmembrane region" description="Helical" evidence="2">
    <location>
        <begin position="155"/>
        <end position="175"/>
    </location>
</feature>
<keyword evidence="2" id="KW-0812">Transmembrane</keyword>
<name>A0ABQ3ASR0_9GAMM</name>
<keyword evidence="2" id="KW-0472">Membrane</keyword>
<feature type="transmembrane region" description="Helical" evidence="2">
    <location>
        <begin position="72"/>
        <end position="90"/>
    </location>
</feature>
<dbReference type="PANTHER" id="PTHR38684">
    <property type="entry name" value="PROTEIN AMPE"/>
    <property type="match status" value="1"/>
</dbReference>
<dbReference type="Pfam" id="PF17113">
    <property type="entry name" value="AmpE"/>
    <property type="match status" value="1"/>
</dbReference>
<accession>A0ABQ3ASR0</accession>
<gene>
    <name evidence="3" type="ORF">GCM10011613_03220</name>
</gene>
<dbReference type="Proteomes" id="UP000619761">
    <property type="component" value="Unassembled WGS sequence"/>
</dbReference>
<evidence type="ECO:0000313" key="4">
    <source>
        <dbReference type="Proteomes" id="UP000619761"/>
    </source>
</evidence>
<evidence type="ECO:0008006" key="5">
    <source>
        <dbReference type="Google" id="ProtNLM"/>
    </source>
</evidence>
<dbReference type="InterPro" id="IPR052966">
    <property type="entry name" value="Beta-lactamase_Reg"/>
</dbReference>
<feature type="coiled-coil region" evidence="1">
    <location>
        <begin position="262"/>
        <end position="293"/>
    </location>
</feature>
<organism evidence="3 4">
    <name type="scientific">Cellvibrio zantedeschiae</name>
    <dbReference type="NCBI Taxonomy" id="1237077"/>
    <lineage>
        <taxon>Bacteria</taxon>
        <taxon>Pseudomonadati</taxon>
        <taxon>Pseudomonadota</taxon>
        <taxon>Gammaproteobacteria</taxon>
        <taxon>Cellvibrionales</taxon>
        <taxon>Cellvibrionaceae</taxon>
        <taxon>Cellvibrio</taxon>
    </lineage>
</organism>
<dbReference type="InterPro" id="IPR031347">
    <property type="entry name" value="AmpE"/>
</dbReference>
<evidence type="ECO:0000256" key="1">
    <source>
        <dbReference type="SAM" id="Coils"/>
    </source>
</evidence>
<dbReference type="PANTHER" id="PTHR38684:SF1">
    <property type="entry name" value="PROTEIN AMPE"/>
    <property type="match status" value="1"/>
</dbReference>
<evidence type="ECO:0000313" key="3">
    <source>
        <dbReference type="EMBL" id="GGY62990.1"/>
    </source>
</evidence>
<keyword evidence="4" id="KW-1185">Reference proteome</keyword>